<dbReference type="STRING" id="1266925.GCA_000619905_00705"/>
<protein>
    <submittedName>
        <fullName evidence="1">Uncharacterized protein</fullName>
    </submittedName>
</protein>
<name>A0A1I4XKK3_9PROT</name>
<proteinExistence type="predicted"/>
<dbReference type="EMBL" id="FOVJ01000001">
    <property type="protein sequence ID" value="SFN26364.1"/>
    <property type="molecule type" value="Genomic_DNA"/>
</dbReference>
<sequence>MSAASDAKRMFVENLNAFGDQKTQPEKYNLYLGLIYLVASVEQVQQDLEQIKQLLAKRH</sequence>
<organism evidence="1 2">
    <name type="scientific">Nitrosospira briensis</name>
    <dbReference type="NCBI Taxonomy" id="35799"/>
    <lineage>
        <taxon>Bacteria</taxon>
        <taxon>Pseudomonadati</taxon>
        <taxon>Pseudomonadota</taxon>
        <taxon>Betaproteobacteria</taxon>
        <taxon>Nitrosomonadales</taxon>
        <taxon>Nitrosomonadaceae</taxon>
        <taxon>Nitrosospira</taxon>
    </lineage>
</organism>
<gene>
    <name evidence="1" type="ORF">SAMN05216386_0181</name>
</gene>
<evidence type="ECO:0000313" key="2">
    <source>
        <dbReference type="Proteomes" id="UP000183107"/>
    </source>
</evidence>
<reference evidence="2" key="1">
    <citation type="submission" date="2016-10" db="EMBL/GenBank/DDBJ databases">
        <authorList>
            <person name="Varghese N."/>
        </authorList>
    </citation>
    <scope>NUCLEOTIDE SEQUENCE [LARGE SCALE GENOMIC DNA]</scope>
    <source>
        <strain evidence="2">Nsp8</strain>
    </source>
</reference>
<dbReference type="AlphaFoldDB" id="A0A1I4XKK3"/>
<dbReference type="OrthoDB" id="8566084at2"/>
<dbReference type="RefSeq" id="WP_074793672.1">
    <property type="nucleotide sequence ID" value="NZ_FOVJ01000001.1"/>
</dbReference>
<dbReference type="Proteomes" id="UP000183107">
    <property type="component" value="Unassembled WGS sequence"/>
</dbReference>
<evidence type="ECO:0000313" key="1">
    <source>
        <dbReference type="EMBL" id="SFN26364.1"/>
    </source>
</evidence>
<accession>A0A1I4XKK3</accession>
<keyword evidence="2" id="KW-1185">Reference proteome</keyword>